<dbReference type="InterPro" id="IPR045237">
    <property type="entry name" value="COPS7/eIF3m"/>
</dbReference>
<protein>
    <recommendedName>
        <fullName evidence="4">PCI domain-containing protein</fullName>
    </recommendedName>
</protein>
<dbReference type="Pfam" id="PF01399">
    <property type="entry name" value="PCI"/>
    <property type="match status" value="1"/>
</dbReference>
<evidence type="ECO:0000256" key="2">
    <source>
        <dbReference type="ARBA" id="ARBA00022790"/>
    </source>
</evidence>
<evidence type="ECO:0000256" key="3">
    <source>
        <dbReference type="SAM" id="MobiDB-lite"/>
    </source>
</evidence>
<name>A0AAD5LI54_PYTIN</name>
<proteinExistence type="inferred from homology"/>
<feature type="domain" description="PCI" evidence="4">
    <location>
        <begin position="1"/>
        <end position="158"/>
    </location>
</feature>
<dbReference type="SMART" id="SM00088">
    <property type="entry name" value="PINT"/>
    <property type="match status" value="1"/>
</dbReference>
<dbReference type="Proteomes" id="UP001209570">
    <property type="component" value="Unassembled WGS sequence"/>
</dbReference>
<feature type="region of interest" description="Disordered" evidence="3">
    <location>
        <begin position="250"/>
        <end position="273"/>
    </location>
</feature>
<dbReference type="PROSITE" id="PS50250">
    <property type="entry name" value="PCI"/>
    <property type="match status" value="1"/>
</dbReference>
<dbReference type="Pfam" id="PF22061">
    <property type="entry name" value="CSN7_HB_subdom"/>
    <property type="match status" value="1"/>
</dbReference>
<organism evidence="5 6">
    <name type="scientific">Pythium insidiosum</name>
    <name type="common">Pythiosis disease agent</name>
    <dbReference type="NCBI Taxonomy" id="114742"/>
    <lineage>
        <taxon>Eukaryota</taxon>
        <taxon>Sar</taxon>
        <taxon>Stramenopiles</taxon>
        <taxon>Oomycota</taxon>
        <taxon>Peronosporomycetes</taxon>
        <taxon>Pythiales</taxon>
        <taxon>Pythiaceae</taxon>
        <taxon>Pythium</taxon>
    </lineage>
</organism>
<dbReference type="PANTHER" id="PTHR15350:SF5">
    <property type="entry name" value="COP9 SIGNALOSOME COMPLEX SUBUNIT 7"/>
    <property type="match status" value="1"/>
</dbReference>
<dbReference type="InterPro" id="IPR000717">
    <property type="entry name" value="PCI_dom"/>
</dbReference>
<dbReference type="GO" id="GO:0008180">
    <property type="term" value="C:COP9 signalosome"/>
    <property type="evidence" value="ECO:0007669"/>
    <property type="project" value="UniProtKB-KW"/>
</dbReference>
<evidence type="ECO:0000313" key="5">
    <source>
        <dbReference type="EMBL" id="KAJ0401920.1"/>
    </source>
</evidence>
<dbReference type="EMBL" id="JAKCXM010000115">
    <property type="protein sequence ID" value="KAJ0401920.1"/>
    <property type="molecule type" value="Genomic_DNA"/>
</dbReference>
<evidence type="ECO:0000313" key="6">
    <source>
        <dbReference type="Proteomes" id="UP001209570"/>
    </source>
</evidence>
<dbReference type="PANTHER" id="PTHR15350">
    <property type="entry name" value="COP9 SIGNALOSOME COMPLEX SUBUNIT 7/DENDRITIC CELL PROTEIN GA17"/>
    <property type="match status" value="1"/>
</dbReference>
<evidence type="ECO:0000256" key="1">
    <source>
        <dbReference type="ARBA" id="ARBA00008482"/>
    </source>
</evidence>
<comment type="similarity">
    <text evidence="1">Belongs to the CSN7/EIF3M family. CSN7 subfamily.</text>
</comment>
<accession>A0AAD5LI54</accession>
<dbReference type="AlphaFoldDB" id="A0AAD5LI54"/>
<feature type="compositionally biased region" description="Low complexity" evidence="3">
    <location>
        <begin position="257"/>
        <end position="273"/>
    </location>
</feature>
<gene>
    <name evidence="5" type="ORF">P43SY_003537</name>
</gene>
<comment type="caution">
    <text evidence="5">The sequence shown here is derived from an EMBL/GenBank/DDBJ whole genome shotgun (WGS) entry which is preliminary data.</text>
</comment>
<keyword evidence="2" id="KW-0736">Signalosome</keyword>
<evidence type="ECO:0000259" key="4">
    <source>
        <dbReference type="PROSITE" id="PS50250"/>
    </source>
</evidence>
<keyword evidence="6" id="KW-1185">Reference proteome</keyword>
<reference evidence="5" key="1">
    <citation type="submission" date="2021-12" db="EMBL/GenBank/DDBJ databases">
        <title>Prjna785345.</title>
        <authorList>
            <person name="Rujirawat T."/>
            <person name="Krajaejun T."/>
        </authorList>
    </citation>
    <scope>NUCLEOTIDE SEQUENCE</scope>
    <source>
        <strain evidence="5">Pi057C3</strain>
    </source>
</reference>
<sequence>MPFDDTGASSLEQFTLLAKNARGRACVALIQQALSNKKLFVFRELLDMPNVQGLRGTEHDGYVTLLEVFAFGTYSDYVAKKQALPELTPVQTQKLRKLTTVSLAQHSKRVPYDVLMRELGVDTVRELEDIVIEAIYSGLIQGKLDQQSKMLIVKYAVGRDIKDADIDLMVEKLTKWKTEAVTICTKIDSILTHADELAESDKYREESIRAKSSRAAAERAKERFGPVGIAGGSFRNDDFGMDFGLASRRGPMMPKRGMSGSGSATAGSRKGRF</sequence>